<dbReference type="Pfam" id="PF13449">
    <property type="entry name" value="Phytase-like"/>
    <property type="match status" value="1"/>
</dbReference>
<dbReference type="Proteomes" id="UP000245680">
    <property type="component" value="Unassembled WGS sequence"/>
</dbReference>
<reference evidence="3 4" key="1">
    <citation type="submission" date="2018-05" db="EMBL/GenBank/DDBJ databases">
        <title>Rhodobacteraceae gen. nov., sp. nov. isolated from sea water.</title>
        <authorList>
            <person name="Ren Y."/>
        </authorList>
    </citation>
    <scope>NUCLEOTIDE SEQUENCE [LARGE SCALE GENOMIC DNA]</scope>
    <source>
        <strain evidence="3 4">TG-679</strain>
    </source>
</reference>
<accession>A0A2V2LFZ5</accession>
<dbReference type="PIRSF" id="PIRSF031900">
    <property type="entry name" value="UCP031900"/>
    <property type="match status" value="1"/>
</dbReference>
<evidence type="ECO:0000256" key="1">
    <source>
        <dbReference type="SAM" id="SignalP"/>
    </source>
</evidence>
<dbReference type="AlphaFoldDB" id="A0A2V2LFZ5"/>
<evidence type="ECO:0000259" key="2">
    <source>
        <dbReference type="Pfam" id="PF13449"/>
    </source>
</evidence>
<dbReference type="InterPro" id="IPR027372">
    <property type="entry name" value="Phytase-like_dom"/>
</dbReference>
<feature type="signal peptide" evidence="1">
    <location>
        <begin position="1"/>
        <end position="25"/>
    </location>
</feature>
<proteinExistence type="predicted"/>
<sequence>MPDRPVRALIACLAALLAAAAPATAQQAEHLGSFTWSGGGAAAFGGFSGLELTEDGRGFFAVTDRGHLATGQLLRDGDRISGVSRTELHPLTTDTGAPLDPVMSDAEGLALAPNGDLYVSFEAVHRVARIPPGSARLQHVPRGPEFEDQQNNSSFEALALDPQGRPITLPERSGAWERPFPVFRLEDGTWTRPYTLRRDGKFLPVGADTGPDGRLYLLERHFNGIAFSTRVRSFAFTPDGIGDERLVLQTLPGRHDNLEGISVWRDAAGRIRLTMISDDNFVFVQRTEFVEYVLPGTPIALHGGAGLETGRAWR</sequence>
<feature type="chain" id="PRO_5015907542" description="Phytase-like domain-containing protein" evidence="1">
    <location>
        <begin position="26"/>
        <end position="314"/>
    </location>
</feature>
<gene>
    <name evidence="3" type="ORF">DKT77_09595</name>
</gene>
<name>A0A2V2LFZ5_9RHOB</name>
<keyword evidence="4" id="KW-1185">Reference proteome</keyword>
<organism evidence="3 4">
    <name type="scientific">Meridianimarinicoccus roseus</name>
    <dbReference type="NCBI Taxonomy" id="2072018"/>
    <lineage>
        <taxon>Bacteria</taxon>
        <taxon>Pseudomonadati</taxon>
        <taxon>Pseudomonadota</taxon>
        <taxon>Alphaproteobacteria</taxon>
        <taxon>Rhodobacterales</taxon>
        <taxon>Paracoccaceae</taxon>
        <taxon>Meridianimarinicoccus</taxon>
    </lineage>
</organism>
<dbReference type="InterPro" id="IPR014567">
    <property type="entry name" value="UCP031900"/>
</dbReference>
<keyword evidence="1" id="KW-0732">Signal</keyword>
<dbReference type="OrthoDB" id="9798693at2"/>
<protein>
    <recommendedName>
        <fullName evidence="2">Phytase-like domain-containing protein</fullName>
    </recommendedName>
</protein>
<dbReference type="EMBL" id="QGKU01000032">
    <property type="protein sequence ID" value="PWR02821.1"/>
    <property type="molecule type" value="Genomic_DNA"/>
</dbReference>
<comment type="caution">
    <text evidence="3">The sequence shown here is derived from an EMBL/GenBank/DDBJ whole genome shotgun (WGS) entry which is preliminary data.</text>
</comment>
<evidence type="ECO:0000313" key="4">
    <source>
        <dbReference type="Proteomes" id="UP000245680"/>
    </source>
</evidence>
<dbReference type="SUPFAM" id="SSF101898">
    <property type="entry name" value="NHL repeat"/>
    <property type="match status" value="1"/>
</dbReference>
<evidence type="ECO:0000313" key="3">
    <source>
        <dbReference type="EMBL" id="PWR02821.1"/>
    </source>
</evidence>
<feature type="domain" description="Phytase-like" evidence="2">
    <location>
        <begin position="43"/>
        <end position="281"/>
    </location>
</feature>
<dbReference type="RefSeq" id="WP_109811481.1">
    <property type="nucleotide sequence ID" value="NZ_QGKU01000032.1"/>
</dbReference>